<sequence>MRYTGQQVSEHLQELFCLKSNGRFQGLVCRGYYVPRRSKRY</sequence>
<evidence type="ECO:0000313" key="1">
    <source>
        <dbReference type="EMBL" id="DAF63081.1"/>
    </source>
</evidence>
<accession>A0A8S5TIM7</accession>
<organism evidence="1">
    <name type="scientific">Myoviridae sp. ct9dX1</name>
    <dbReference type="NCBI Taxonomy" id="2827665"/>
    <lineage>
        <taxon>Viruses</taxon>
        <taxon>Duplodnaviria</taxon>
        <taxon>Heunggongvirae</taxon>
        <taxon>Uroviricota</taxon>
        <taxon>Caudoviricetes</taxon>
    </lineage>
</organism>
<proteinExistence type="predicted"/>
<dbReference type="EMBL" id="BK032832">
    <property type="protein sequence ID" value="DAF63081.1"/>
    <property type="molecule type" value="Genomic_DNA"/>
</dbReference>
<reference evidence="1" key="1">
    <citation type="journal article" date="2021" name="Proc. Natl. Acad. Sci. U.S.A.">
        <title>A Catalog of Tens of Thousands of Viruses from Human Metagenomes Reveals Hidden Associations with Chronic Diseases.</title>
        <authorList>
            <person name="Tisza M.J."/>
            <person name="Buck C.B."/>
        </authorList>
    </citation>
    <scope>NUCLEOTIDE SEQUENCE</scope>
    <source>
        <strain evidence="1">Ct9dX1</strain>
    </source>
</reference>
<name>A0A8S5TIM7_9CAUD</name>
<protein>
    <submittedName>
        <fullName evidence="1">Uncharacterized protein</fullName>
    </submittedName>
</protein>